<dbReference type="FunFam" id="3.30.70.100:FF:000005">
    <property type="entry name" value="Copper-exporting P-type ATPase A"/>
    <property type="match status" value="2"/>
</dbReference>
<dbReference type="EMBL" id="MKKK01000014">
    <property type="protein sequence ID" value="OEY97071.1"/>
    <property type="molecule type" value="Genomic_DNA"/>
</dbReference>
<dbReference type="NCBIfam" id="TIGR01525">
    <property type="entry name" value="ATPase-IB_hvy"/>
    <property type="match status" value="1"/>
</dbReference>
<dbReference type="GO" id="GO:0005886">
    <property type="term" value="C:plasma membrane"/>
    <property type="evidence" value="ECO:0007669"/>
    <property type="project" value="UniProtKB-SubCell"/>
</dbReference>
<dbReference type="GO" id="GO:0055070">
    <property type="term" value="P:copper ion homeostasis"/>
    <property type="evidence" value="ECO:0007669"/>
    <property type="project" value="TreeGrafter"/>
</dbReference>
<dbReference type="InterPro" id="IPR008250">
    <property type="entry name" value="ATPase_P-typ_transduc_dom_A_sf"/>
</dbReference>
<dbReference type="STRING" id="1262585.BJI46_11105"/>
<dbReference type="NCBIfam" id="TIGR00003">
    <property type="entry name" value="copper ion binding protein"/>
    <property type="match status" value="2"/>
</dbReference>
<evidence type="ECO:0000256" key="6">
    <source>
        <dbReference type="ARBA" id="ARBA00022737"/>
    </source>
</evidence>
<dbReference type="PANTHER" id="PTHR43520">
    <property type="entry name" value="ATP7, ISOFORM B"/>
    <property type="match status" value="1"/>
</dbReference>
<dbReference type="NCBIfam" id="TIGR01511">
    <property type="entry name" value="ATPase-IB1_Cu"/>
    <property type="match status" value="1"/>
</dbReference>
<feature type="transmembrane region" description="Helical" evidence="18">
    <location>
        <begin position="771"/>
        <end position="790"/>
    </location>
</feature>
<evidence type="ECO:0000256" key="5">
    <source>
        <dbReference type="ARBA" id="ARBA00022723"/>
    </source>
</evidence>
<proteinExistence type="inferred from homology"/>
<dbReference type="FunFam" id="2.70.150.10:FF:000002">
    <property type="entry name" value="Copper-transporting ATPase 1, putative"/>
    <property type="match status" value="1"/>
</dbReference>
<feature type="transmembrane region" description="Helical" evidence="18">
    <location>
        <begin position="796"/>
        <end position="818"/>
    </location>
</feature>
<keyword evidence="10" id="KW-0460">Magnesium</keyword>
<dbReference type="InterPro" id="IPR023298">
    <property type="entry name" value="ATPase_P-typ_TM_dom_sf"/>
</dbReference>
<feature type="transmembrane region" description="Helical" evidence="18">
    <location>
        <begin position="198"/>
        <end position="223"/>
    </location>
</feature>
<evidence type="ECO:0000256" key="4">
    <source>
        <dbReference type="ARBA" id="ARBA00022692"/>
    </source>
</evidence>
<dbReference type="InterPro" id="IPR036163">
    <property type="entry name" value="HMA_dom_sf"/>
</dbReference>
<dbReference type="SFLD" id="SFLDG00002">
    <property type="entry name" value="C1.7:_P-type_atpase_like"/>
    <property type="match status" value="1"/>
</dbReference>
<evidence type="ECO:0000313" key="21">
    <source>
        <dbReference type="Proteomes" id="UP000185895"/>
    </source>
</evidence>
<gene>
    <name evidence="20" type="ORF">BJI46_11105</name>
</gene>
<evidence type="ECO:0000256" key="8">
    <source>
        <dbReference type="ARBA" id="ARBA00022796"/>
    </source>
</evidence>
<dbReference type="PRINTS" id="PR00119">
    <property type="entry name" value="CATATPASE"/>
</dbReference>
<feature type="domain" description="HMA" evidence="19">
    <location>
        <begin position="83"/>
        <end position="148"/>
    </location>
</feature>
<reference evidence="20 21" key="1">
    <citation type="submission" date="2016-09" db="EMBL/GenBank/DDBJ databases">
        <authorList>
            <person name="Capua I."/>
            <person name="De Benedictis P."/>
            <person name="Joannis T."/>
            <person name="Lombin L.H."/>
            <person name="Cattoli G."/>
        </authorList>
    </citation>
    <scope>NUCLEOTIDE SEQUENCE [LARGE SCALE GENOMIC DNA]</scope>
    <source>
        <strain evidence="20 21">ANC 4671</strain>
    </source>
</reference>
<sequence length="826" mass="89495">MSISPQFSKKLELNINGMSCASCVARVERALKKIDGVEDATVNLATEKATVFVKDHLDPQILISTLDKAGYPAELLQSPHSAQHIQLDIEGMSCASCVGRVEKALNKIEGVKTATVNLATEKADIQLQHPLTPQLLIQAVEKAGYQAKLVQTSTTKDLSLKREQEAQILYRQFIIALIFTLPVFILEMGGHLIPALHHWIMIHIGLNNSWLIQFIFATVVLIFPGRRFYQLGIPALFRGAPDMNSLVAVGTLAAYSYSLIATFLPQWLPEQNIAVYYESAVVIVTLILFGRYLEARAKGRTSQAIAHLIGLQAKTAHIQRDQQIIDIPVKDLQLNDVMIIKPGEKIPTDGTVIEGSSYVDESMMTGEPLAVAKVTDDQVIGGTVNQQGSLHVRCTAIGEQTVLAQIVQMVEQAQGSKLPIQTQVDKVTLWFVPAVMLLALITFVTWLILAPSPALSLALVNAVAVLIIACPCAMGLATPTSIMVGTGRAAEMGVLFRNGEALQRLKDTQVVAFDKTGTLTQGKPELTEFICANGQNPDHLLAYAASLETQSEHPIAQAIVQAARVKQLDLLAIEHFQAIAGYGIQGFIESRTVYIGAARFMQKLDFAIDEFLQQAQQFAEQGKTPFYLAIEQQVVAMFAVTDPVKPDSKHAIEQLHQLGLHVAMISGDNQKTAQYIAQQLGIDDVVAEVLPEQKVQSLQALKQKYAVTAYVGDGINDAPALAAADVGLAIGTGTDVAIETADVVLMSGSIQGVVNAFAISKATISNIKQNLFWAFAYNVALIPVAAGLLYPKFGILLSPMFAAAAMALSSVFVLSNALRLKTFKFR</sequence>
<dbReference type="GO" id="GO:0005524">
    <property type="term" value="F:ATP binding"/>
    <property type="evidence" value="ECO:0007669"/>
    <property type="project" value="UniProtKB-UniRule"/>
</dbReference>
<dbReference type="OrthoDB" id="9814270at2"/>
<dbReference type="SUPFAM" id="SSF55008">
    <property type="entry name" value="HMA, heavy metal-associated domain"/>
    <property type="match status" value="2"/>
</dbReference>
<keyword evidence="5 18" id="KW-0479">Metal-binding</keyword>
<keyword evidence="4 18" id="KW-0812">Transmembrane</keyword>
<keyword evidence="15 18" id="KW-0472">Membrane</keyword>
<dbReference type="PROSITE" id="PS00154">
    <property type="entry name" value="ATPASE_E1_E2"/>
    <property type="match status" value="1"/>
</dbReference>
<dbReference type="InterPro" id="IPR044492">
    <property type="entry name" value="P_typ_ATPase_HD_dom"/>
</dbReference>
<feature type="transmembrane region" description="Helical" evidence="18">
    <location>
        <begin position="244"/>
        <end position="268"/>
    </location>
</feature>
<dbReference type="InterPro" id="IPR036412">
    <property type="entry name" value="HAD-like_sf"/>
</dbReference>
<dbReference type="InterPro" id="IPR006121">
    <property type="entry name" value="HMA_dom"/>
</dbReference>
<evidence type="ECO:0000256" key="2">
    <source>
        <dbReference type="ARBA" id="ARBA00006024"/>
    </source>
</evidence>
<feature type="transmembrane region" description="Helical" evidence="18">
    <location>
        <begin position="274"/>
        <end position="293"/>
    </location>
</feature>
<keyword evidence="9 18" id="KW-0067">ATP-binding</keyword>
<dbReference type="Pfam" id="PF00122">
    <property type="entry name" value="E1-E2_ATPase"/>
    <property type="match status" value="1"/>
</dbReference>
<keyword evidence="13" id="KW-0186">Copper</keyword>
<dbReference type="InterPro" id="IPR018303">
    <property type="entry name" value="ATPase_P-typ_P_site"/>
</dbReference>
<dbReference type="Gene3D" id="3.40.1110.10">
    <property type="entry name" value="Calcium-transporting ATPase, cytoplasmic domain N"/>
    <property type="match status" value="1"/>
</dbReference>
<keyword evidence="8" id="KW-0187">Copper transport</keyword>
<accession>A0A1E7RCL0</accession>
<keyword evidence="7 18" id="KW-0547">Nucleotide-binding</keyword>
<evidence type="ECO:0000256" key="3">
    <source>
        <dbReference type="ARBA" id="ARBA00022448"/>
    </source>
</evidence>
<evidence type="ECO:0000256" key="7">
    <source>
        <dbReference type="ARBA" id="ARBA00022741"/>
    </source>
</evidence>
<comment type="catalytic activity">
    <reaction evidence="17">
        <text>Cu(2+)(in) + ATP + H2O = Cu(2+)(out) + ADP + phosphate + H(+)</text>
        <dbReference type="Rhea" id="RHEA:10376"/>
        <dbReference type="ChEBI" id="CHEBI:15377"/>
        <dbReference type="ChEBI" id="CHEBI:15378"/>
        <dbReference type="ChEBI" id="CHEBI:29036"/>
        <dbReference type="ChEBI" id="CHEBI:30616"/>
        <dbReference type="ChEBI" id="CHEBI:43474"/>
        <dbReference type="ChEBI" id="CHEBI:456216"/>
        <dbReference type="EC" id="7.2.2.9"/>
    </reaction>
</comment>
<feature type="transmembrane region" description="Helical" evidence="18">
    <location>
        <begin position="427"/>
        <end position="449"/>
    </location>
</feature>
<dbReference type="InterPro" id="IPR027256">
    <property type="entry name" value="P-typ_ATPase_IB"/>
</dbReference>
<evidence type="ECO:0000256" key="1">
    <source>
        <dbReference type="ARBA" id="ARBA00004127"/>
    </source>
</evidence>
<feature type="domain" description="HMA" evidence="19">
    <location>
        <begin position="9"/>
        <end position="74"/>
    </location>
</feature>
<dbReference type="EC" id="7.2.2.9" evidence="16"/>
<dbReference type="GO" id="GO:0012505">
    <property type="term" value="C:endomembrane system"/>
    <property type="evidence" value="ECO:0007669"/>
    <property type="project" value="UniProtKB-SubCell"/>
</dbReference>
<dbReference type="SFLD" id="SFLDS00003">
    <property type="entry name" value="Haloacid_Dehalogenase"/>
    <property type="match status" value="1"/>
</dbReference>
<dbReference type="SUPFAM" id="SSF81653">
    <property type="entry name" value="Calcium ATPase, transduction domain A"/>
    <property type="match status" value="1"/>
</dbReference>
<feature type="transmembrane region" description="Helical" evidence="18">
    <location>
        <begin position="455"/>
        <end position="478"/>
    </location>
</feature>
<keyword evidence="11" id="KW-1278">Translocase</keyword>
<evidence type="ECO:0000256" key="9">
    <source>
        <dbReference type="ARBA" id="ARBA00022840"/>
    </source>
</evidence>
<evidence type="ECO:0000256" key="18">
    <source>
        <dbReference type="RuleBase" id="RU362081"/>
    </source>
</evidence>
<evidence type="ECO:0000256" key="15">
    <source>
        <dbReference type="ARBA" id="ARBA00023136"/>
    </source>
</evidence>
<dbReference type="InterPro" id="IPR059000">
    <property type="entry name" value="ATPase_P-type_domA"/>
</dbReference>
<dbReference type="InterPro" id="IPR001757">
    <property type="entry name" value="P_typ_ATPase"/>
</dbReference>
<dbReference type="Pfam" id="PF00702">
    <property type="entry name" value="Hydrolase"/>
    <property type="match status" value="1"/>
</dbReference>
<dbReference type="NCBIfam" id="TIGR01494">
    <property type="entry name" value="ATPase_P-type"/>
    <property type="match status" value="1"/>
</dbReference>
<dbReference type="GO" id="GO:0016887">
    <property type="term" value="F:ATP hydrolysis activity"/>
    <property type="evidence" value="ECO:0007669"/>
    <property type="project" value="InterPro"/>
</dbReference>
<dbReference type="InterPro" id="IPR023299">
    <property type="entry name" value="ATPase_P-typ_cyto_dom_N"/>
</dbReference>
<dbReference type="InterPro" id="IPR006122">
    <property type="entry name" value="HMA_Cu_ion-bd"/>
</dbReference>
<dbReference type="InterPro" id="IPR017969">
    <property type="entry name" value="Heavy-metal-associated_CS"/>
</dbReference>
<organism evidence="20 21">
    <name type="scientific">Acinetobacter qingfengensis</name>
    <dbReference type="NCBI Taxonomy" id="1262585"/>
    <lineage>
        <taxon>Bacteria</taxon>
        <taxon>Pseudomonadati</taxon>
        <taxon>Pseudomonadota</taxon>
        <taxon>Gammaproteobacteria</taxon>
        <taxon>Moraxellales</taxon>
        <taxon>Moraxellaceae</taxon>
        <taxon>Acinetobacter</taxon>
    </lineage>
</organism>
<keyword evidence="6" id="KW-0677">Repeat</keyword>
<comment type="similarity">
    <text evidence="2 18">Belongs to the cation transport ATPase (P-type) (TC 3.A.3) family. Type IB subfamily.</text>
</comment>
<evidence type="ECO:0000256" key="11">
    <source>
        <dbReference type="ARBA" id="ARBA00022967"/>
    </source>
</evidence>
<dbReference type="Proteomes" id="UP000185895">
    <property type="component" value="Unassembled WGS sequence"/>
</dbReference>
<evidence type="ECO:0000256" key="14">
    <source>
        <dbReference type="ARBA" id="ARBA00023065"/>
    </source>
</evidence>
<dbReference type="SUPFAM" id="SSF81665">
    <property type="entry name" value="Calcium ATPase, transmembrane domain M"/>
    <property type="match status" value="1"/>
</dbReference>
<dbReference type="SFLD" id="SFLDF00027">
    <property type="entry name" value="p-type_atpase"/>
    <property type="match status" value="1"/>
</dbReference>
<dbReference type="CDD" id="cd00371">
    <property type="entry name" value="HMA"/>
    <property type="match status" value="2"/>
</dbReference>
<dbReference type="SUPFAM" id="SSF56784">
    <property type="entry name" value="HAD-like"/>
    <property type="match status" value="1"/>
</dbReference>
<dbReference type="Gene3D" id="3.40.50.1000">
    <property type="entry name" value="HAD superfamily/HAD-like"/>
    <property type="match status" value="1"/>
</dbReference>
<protein>
    <recommendedName>
        <fullName evidence="16">P-type Cu(2+) transporter</fullName>
        <ecNumber evidence="16">7.2.2.9</ecNumber>
    </recommendedName>
</protein>
<evidence type="ECO:0000256" key="16">
    <source>
        <dbReference type="ARBA" id="ARBA00038904"/>
    </source>
</evidence>
<feature type="transmembrane region" description="Helical" evidence="18">
    <location>
        <begin position="168"/>
        <end position="186"/>
    </location>
</feature>
<evidence type="ECO:0000256" key="12">
    <source>
        <dbReference type="ARBA" id="ARBA00022989"/>
    </source>
</evidence>
<dbReference type="GO" id="GO:0005507">
    <property type="term" value="F:copper ion binding"/>
    <property type="evidence" value="ECO:0007669"/>
    <property type="project" value="InterPro"/>
</dbReference>
<comment type="subcellular location">
    <subcellularLocation>
        <location evidence="18">Cell membrane</location>
    </subcellularLocation>
    <subcellularLocation>
        <location evidence="1">Endomembrane system</location>
        <topology evidence="1">Multi-pass membrane protein</topology>
    </subcellularLocation>
</comment>
<comment type="caution">
    <text evidence="20">The sequence shown here is derived from an EMBL/GenBank/DDBJ whole genome shotgun (WGS) entry which is preliminary data.</text>
</comment>
<dbReference type="RefSeq" id="WP_070069521.1">
    <property type="nucleotide sequence ID" value="NZ_MKKK01000014.1"/>
</dbReference>
<evidence type="ECO:0000256" key="13">
    <source>
        <dbReference type="ARBA" id="ARBA00023008"/>
    </source>
</evidence>
<dbReference type="InterPro" id="IPR023214">
    <property type="entry name" value="HAD_sf"/>
</dbReference>
<dbReference type="PANTHER" id="PTHR43520:SF8">
    <property type="entry name" value="P-TYPE CU(+) TRANSPORTER"/>
    <property type="match status" value="1"/>
</dbReference>
<evidence type="ECO:0000313" key="20">
    <source>
        <dbReference type="EMBL" id="OEY97071.1"/>
    </source>
</evidence>
<keyword evidence="21" id="KW-1185">Reference proteome</keyword>
<dbReference type="PROSITE" id="PS50846">
    <property type="entry name" value="HMA_2"/>
    <property type="match status" value="2"/>
</dbReference>
<dbReference type="Gene3D" id="2.70.150.10">
    <property type="entry name" value="Calcium-transporting ATPase, cytoplasmic transduction domain A"/>
    <property type="match status" value="1"/>
</dbReference>
<name>A0A1E7RCL0_9GAMM</name>
<keyword evidence="3" id="KW-0813">Transport</keyword>
<evidence type="ECO:0000259" key="19">
    <source>
        <dbReference type="PROSITE" id="PS50846"/>
    </source>
</evidence>
<keyword evidence="14" id="KW-0406">Ion transport</keyword>
<keyword evidence="18" id="KW-1003">Cell membrane</keyword>
<dbReference type="PROSITE" id="PS01047">
    <property type="entry name" value="HMA_1"/>
    <property type="match status" value="2"/>
</dbReference>
<dbReference type="PRINTS" id="PR00942">
    <property type="entry name" value="CUATPASEI"/>
</dbReference>
<keyword evidence="12 18" id="KW-1133">Transmembrane helix</keyword>
<dbReference type="PRINTS" id="PR00943">
    <property type="entry name" value="CUATPASE"/>
</dbReference>
<evidence type="ECO:0000256" key="17">
    <source>
        <dbReference type="ARBA" id="ARBA00047424"/>
    </source>
</evidence>
<dbReference type="CDD" id="cd02094">
    <property type="entry name" value="P-type_ATPase_Cu-like"/>
    <property type="match status" value="1"/>
</dbReference>
<evidence type="ECO:0000256" key="10">
    <source>
        <dbReference type="ARBA" id="ARBA00022842"/>
    </source>
</evidence>
<dbReference type="AlphaFoldDB" id="A0A1E7RCL0"/>
<dbReference type="Pfam" id="PF00403">
    <property type="entry name" value="HMA"/>
    <property type="match status" value="2"/>
</dbReference>
<dbReference type="GO" id="GO:0043682">
    <property type="term" value="F:P-type divalent copper transporter activity"/>
    <property type="evidence" value="ECO:0007669"/>
    <property type="project" value="UniProtKB-EC"/>
</dbReference>
<dbReference type="Gene3D" id="3.30.70.100">
    <property type="match status" value="2"/>
</dbReference>